<dbReference type="GO" id="GO:0009245">
    <property type="term" value="P:lipid A biosynthetic process"/>
    <property type="evidence" value="ECO:0007669"/>
    <property type="project" value="TreeGrafter"/>
</dbReference>
<reference evidence="2" key="1">
    <citation type="journal article" date="2021" name="PeerJ">
        <title>Extensive microbial diversity within the chicken gut microbiome revealed by metagenomics and culture.</title>
        <authorList>
            <person name="Gilroy R."/>
            <person name="Ravi A."/>
            <person name="Getino M."/>
            <person name="Pursley I."/>
            <person name="Horton D.L."/>
            <person name="Alikhan N.F."/>
            <person name="Baker D."/>
            <person name="Gharbi K."/>
            <person name="Hall N."/>
            <person name="Watson M."/>
            <person name="Adriaenssens E.M."/>
            <person name="Foster-Nyarko E."/>
            <person name="Jarju S."/>
            <person name="Secka A."/>
            <person name="Antonio M."/>
            <person name="Oren A."/>
            <person name="Chaudhuri R.R."/>
            <person name="La Ragione R."/>
            <person name="Hildebrand F."/>
            <person name="Pallen M.J."/>
        </authorList>
    </citation>
    <scope>NUCLEOTIDE SEQUENCE</scope>
    <source>
        <strain evidence="2">CHK172-16539</strain>
    </source>
</reference>
<dbReference type="SUPFAM" id="SSF56300">
    <property type="entry name" value="Metallo-dependent phosphatases"/>
    <property type="match status" value="1"/>
</dbReference>
<organism evidence="2 3">
    <name type="scientific">Candidatus Enterococcus avicola</name>
    <dbReference type="NCBI Taxonomy" id="2838561"/>
    <lineage>
        <taxon>Bacteria</taxon>
        <taxon>Bacillati</taxon>
        <taxon>Bacillota</taxon>
        <taxon>Bacilli</taxon>
        <taxon>Lactobacillales</taxon>
        <taxon>Enterococcaceae</taxon>
        <taxon>Enterococcus</taxon>
    </lineage>
</organism>
<evidence type="ECO:0000313" key="3">
    <source>
        <dbReference type="Proteomes" id="UP000824063"/>
    </source>
</evidence>
<evidence type="ECO:0000313" key="2">
    <source>
        <dbReference type="EMBL" id="HIZ53040.1"/>
    </source>
</evidence>
<dbReference type="Proteomes" id="UP000824063">
    <property type="component" value="Unassembled WGS sequence"/>
</dbReference>
<name>A0A9D2JIR2_9ENTE</name>
<comment type="caution">
    <text evidence="2">The sequence shown here is derived from an EMBL/GenBank/DDBJ whole genome shotgun (WGS) entry which is preliminary data.</text>
</comment>
<feature type="domain" description="Calcineurin-like phosphoesterase" evidence="1">
    <location>
        <begin position="47"/>
        <end position="213"/>
    </location>
</feature>
<dbReference type="PANTHER" id="PTHR31302">
    <property type="entry name" value="TRANSMEMBRANE PROTEIN WITH METALLOPHOSPHOESTERASE DOMAIN-RELATED"/>
    <property type="match status" value="1"/>
</dbReference>
<evidence type="ECO:0000259" key="1">
    <source>
        <dbReference type="Pfam" id="PF00149"/>
    </source>
</evidence>
<dbReference type="Pfam" id="PF00149">
    <property type="entry name" value="Metallophos"/>
    <property type="match status" value="1"/>
</dbReference>
<dbReference type="InterPro" id="IPR004843">
    <property type="entry name" value="Calcineurin-like_PHP"/>
</dbReference>
<protein>
    <submittedName>
        <fullName evidence="2">Metallophosphoesterase</fullName>
    </submittedName>
</protein>
<dbReference type="InterPro" id="IPR051158">
    <property type="entry name" value="Metallophosphoesterase_sf"/>
</dbReference>
<sequence length="273" mass="30543">MRILKWLLIIGIVALVLLCIYAFKIEPRLVTVSRLTLEHGNKKEHTMKVVQVSDTQLSKAYSAKRLAKIVQKVNAEESDILVFTGDLFDDYEKYGPVEEMIQALSAMTATTGKYAVWGNHDYTGGSEAIYEDTMTQGGFLVLKNEGETLNMADGGTVFIGGLDDSLHGQTAPKKLLSYRERYDYSIILTHEPDIADEFIHTETQLVLAGHSHGGQLNLPFIESPRPLYAQKYKKGLYQLSDDLSLYVNSGLGTTFIHARFRVPPEISSFIITF</sequence>
<dbReference type="GO" id="GO:0016020">
    <property type="term" value="C:membrane"/>
    <property type="evidence" value="ECO:0007669"/>
    <property type="project" value="GOC"/>
</dbReference>
<dbReference type="Gene3D" id="3.60.21.10">
    <property type="match status" value="1"/>
</dbReference>
<accession>A0A9D2JIR2</accession>
<gene>
    <name evidence="2" type="ORF">IAA20_03740</name>
</gene>
<dbReference type="InterPro" id="IPR029052">
    <property type="entry name" value="Metallo-depent_PP-like"/>
</dbReference>
<reference evidence="2" key="2">
    <citation type="submission" date="2021-04" db="EMBL/GenBank/DDBJ databases">
        <authorList>
            <person name="Gilroy R."/>
        </authorList>
    </citation>
    <scope>NUCLEOTIDE SEQUENCE</scope>
    <source>
        <strain evidence="2">CHK172-16539</strain>
    </source>
</reference>
<proteinExistence type="predicted"/>
<dbReference type="GO" id="GO:0008758">
    <property type="term" value="F:UDP-2,3-diacylglucosamine hydrolase activity"/>
    <property type="evidence" value="ECO:0007669"/>
    <property type="project" value="TreeGrafter"/>
</dbReference>
<dbReference type="CDD" id="cd07385">
    <property type="entry name" value="MPP_YkuE_C"/>
    <property type="match status" value="1"/>
</dbReference>
<dbReference type="AlphaFoldDB" id="A0A9D2JIR2"/>
<dbReference type="PANTHER" id="PTHR31302:SF25">
    <property type="entry name" value="PHOSPHOESTERASE"/>
    <property type="match status" value="1"/>
</dbReference>
<dbReference type="EMBL" id="DXBN01000090">
    <property type="protein sequence ID" value="HIZ53040.1"/>
    <property type="molecule type" value="Genomic_DNA"/>
</dbReference>